<keyword evidence="8 13" id="KW-0418">Kinase</keyword>
<evidence type="ECO:0000256" key="4">
    <source>
        <dbReference type="ARBA" id="ARBA00022475"/>
    </source>
</evidence>
<keyword evidence="4" id="KW-1003">Cell membrane</keyword>
<keyword evidence="10 11" id="KW-0472">Membrane</keyword>
<dbReference type="InterPro" id="IPR050351">
    <property type="entry name" value="BphY/WalK/GraS-like"/>
</dbReference>
<keyword evidence="7 11" id="KW-0812">Transmembrane</keyword>
<dbReference type="PRINTS" id="PR00344">
    <property type="entry name" value="BCTRLSENSOR"/>
</dbReference>
<dbReference type="EC" id="2.7.13.3" evidence="3"/>
<reference evidence="13 14" key="1">
    <citation type="submission" date="2023-06" db="EMBL/GenBank/DDBJ databases">
        <title>Nosocomial Elizabethkingia miricola genome.</title>
        <authorList>
            <person name="Morgado S."/>
            <person name="Fonseca E."/>
            <person name="Freitas F."/>
            <person name="Vicente A.C."/>
        </authorList>
    </citation>
    <scope>NUCLEOTIDE SEQUENCE [LARGE SCALE GENOMIC DNA]</scope>
    <source>
        <strain evidence="13 14">EM15</strain>
    </source>
</reference>
<dbReference type="InterPro" id="IPR003594">
    <property type="entry name" value="HATPase_dom"/>
</dbReference>
<dbReference type="InterPro" id="IPR003661">
    <property type="entry name" value="HisK_dim/P_dom"/>
</dbReference>
<dbReference type="PANTHER" id="PTHR45453:SF2">
    <property type="entry name" value="HISTIDINE KINASE"/>
    <property type="match status" value="1"/>
</dbReference>
<evidence type="ECO:0000256" key="10">
    <source>
        <dbReference type="ARBA" id="ARBA00023136"/>
    </source>
</evidence>
<protein>
    <recommendedName>
        <fullName evidence="3">histidine kinase</fullName>
        <ecNumber evidence="3">2.7.13.3</ecNumber>
    </recommendedName>
</protein>
<evidence type="ECO:0000256" key="8">
    <source>
        <dbReference type="ARBA" id="ARBA00022777"/>
    </source>
</evidence>
<dbReference type="SUPFAM" id="SSF47384">
    <property type="entry name" value="Homodimeric domain of signal transducing histidine kinase"/>
    <property type="match status" value="1"/>
</dbReference>
<gene>
    <name evidence="13" type="ORF">QT385_12035</name>
</gene>
<dbReference type="Pfam" id="PF02518">
    <property type="entry name" value="HATPase_c"/>
    <property type="match status" value="1"/>
</dbReference>
<comment type="catalytic activity">
    <reaction evidence="1">
        <text>ATP + protein L-histidine = ADP + protein N-phospho-L-histidine.</text>
        <dbReference type="EC" id="2.7.13.3"/>
    </reaction>
</comment>
<evidence type="ECO:0000313" key="14">
    <source>
        <dbReference type="Proteomes" id="UP001239265"/>
    </source>
</evidence>
<evidence type="ECO:0000256" key="3">
    <source>
        <dbReference type="ARBA" id="ARBA00012438"/>
    </source>
</evidence>
<dbReference type="SUPFAM" id="SSF55874">
    <property type="entry name" value="ATPase domain of HSP90 chaperone/DNA topoisomerase II/histidine kinase"/>
    <property type="match status" value="1"/>
</dbReference>
<evidence type="ECO:0000256" key="11">
    <source>
        <dbReference type="SAM" id="Phobius"/>
    </source>
</evidence>
<dbReference type="PROSITE" id="PS50109">
    <property type="entry name" value="HIS_KIN"/>
    <property type="match status" value="1"/>
</dbReference>
<evidence type="ECO:0000256" key="5">
    <source>
        <dbReference type="ARBA" id="ARBA00022553"/>
    </source>
</evidence>
<dbReference type="Pfam" id="PF00512">
    <property type="entry name" value="HisKA"/>
    <property type="match status" value="1"/>
</dbReference>
<evidence type="ECO:0000256" key="2">
    <source>
        <dbReference type="ARBA" id="ARBA00004651"/>
    </source>
</evidence>
<evidence type="ECO:0000259" key="12">
    <source>
        <dbReference type="PROSITE" id="PS50109"/>
    </source>
</evidence>
<dbReference type="GO" id="GO:0005886">
    <property type="term" value="C:plasma membrane"/>
    <property type="evidence" value="ECO:0007669"/>
    <property type="project" value="UniProtKB-SubCell"/>
</dbReference>
<evidence type="ECO:0000256" key="6">
    <source>
        <dbReference type="ARBA" id="ARBA00022679"/>
    </source>
</evidence>
<dbReference type="InterPro" id="IPR036890">
    <property type="entry name" value="HATPase_C_sf"/>
</dbReference>
<feature type="transmembrane region" description="Helical" evidence="11">
    <location>
        <begin position="226"/>
        <end position="251"/>
    </location>
</feature>
<dbReference type="SMART" id="SM00388">
    <property type="entry name" value="HisKA"/>
    <property type="match status" value="1"/>
</dbReference>
<organism evidence="13 14">
    <name type="scientific">Elizabethkingia miricola</name>
    <name type="common">Chryseobacterium miricola</name>
    <dbReference type="NCBI Taxonomy" id="172045"/>
    <lineage>
        <taxon>Bacteria</taxon>
        <taxon>Pseudomonadati</taxon>
        <taxon>Bacteroidota</taxon>
        <taxon>Flavobacteriia</taxon>
        <taxon>Flavobacteriales</taxon>
        <taxon>Weeksellaceae</taxon>
        <taxon>Elizabethkingia</taxon>
    </lineage>
</organism>
<sequence>MNLKIKIAVTLVVGLLLTVTGLQFLYNYNLYRTETTVFTRTADESLKEAIQLSRDQKRQTMLRNLKYYLENPKYFKIIVEKKEPLKFSLIERSPKIKNHDRLTMSFQNLNLDNEDLKGKEKDIFIPRFLKNVDDDLKEYYTWYYTPLVGDFIDNQFEINVITLNKVQENYLNILKQKGINEFFVFNKPNRGEVTTHTYEVEPRVKNIMNVYAAFPNPMKYFLRQQIWTILGSFLLVCVVLISSVYLTKLLLSQERLGKEKDQLMQHLSHELRTPVSSIQIAAEGMRDHLQGERERREYINIILDKTKELSSFTHDVLNELSLNKTRFFVEEYDLSDILIRLKNRFENERVVIDVIEINPVKIFINVKHFENALNNLIENAIKYNKNETPRIIIRSRNIKKAIEITLEDNGEGIEDQYKKKVFKRFFRVPKESGYIYETKGFGIGLSYVKYVIELHKASIEILDADPQGTIFKIILPYAKA</sequence>
<dbReference type="CDD" id="cd00082">
    <property type="entry name" value="HisKA"/>
    <property type="match status" value="1"/>
</dbReference>
<comment type="subcellular location">
    <subcellularLocation>
        <location evidence="2">Cell membrane</location>
        <topology evidence="2">Multi-pass membrane protein</topology>
    </subcellularLocation>
</comment>
<keyword evidence="6" id="KW-0808">Transferase</keyword>
<evidence type="ECO:0000256" key="7">
    <source>
        <dbReference type="ARBA" id="ARBA00022692"/>
    </source>
</evidence>
<feature type="domain" description="Histidine kinase" evidence="12">
    <location>
        <begin position="266"/>
        <end position="479"/>
    </location>
</feature>
<dbReference type="Gene3D" id="3.30.565.10">
    <property type="entry name" value="Histidine kinase-like ATPase, C-terminal domain"/>
    <property type="match status" value="1"/>
</dbReference>
<dbReference type="CDD" id="cd00075">
    <property type="entry name" value="HATPase"/>
    <property type="match status" value="1"/>
</dbReference>
<dbReference type="Proteomes" id="UP001239265">
    <property type="component" value="Unassembled WGS sequence"/>
</dbReference>
<dbReference type="EMBL" id="JAUCQJ010000003">
    <property type="protein sequence ID" value="MDQ8749372.1"/>
    <property type="molecule type" value="Genomic_DNA"/>
</dbReference>
<dbReference type="PANTHER" id="PTHR45453">
    <property type="entry name" value="PHOSPHATE REGULON SENSOR PROTEIN PHOR"/>
    <property type="match status" value="1"/>
</dbReference>
<dbReference type="Gene3D" id="1.10.287.130">
    <property type="match status" value="1"/>
</dbReference>
<dbReference type="GO" id="GO:0000160">
    <property type="term" value="P:phosphorelay signal transduction system"/>
    <property type="evidence" value="ECO:0007669"/>
    <property type="project" value="UniProtKB-KW"/>
</dbReference>
<keyword evidence="5" id="KW-0597">Phosphoprotein</keyword>
<accession>A0ABD5B620</accession>
<comment type="caution">
    <text evidence="13">The sequence shown here is derived from an EMBL/GenBank/DDBJ whole genome shotgun (WGS) entry which is preliminary data.</text>
</comment>
<dbReference type="AlphaFoldDB" id="A0ABD5B620"/>
<dbReference type="SMART" id="SM00387">
    <property type="entry name" value="HATPase_c"/>
    <property type="match status" value="1"/>
</dbReference>
<dbReference type="InterPro" id="IPR005467">
    <property type="entry name" value="His_kinase_dom"/>
</dbReference>
<keyword evidence="9 11" id="KW-1133">Transmembrane helix</keyword>
<name>A0ABD5B620_ELIMR</name>
<evidence type="ECO:0000313" key="13">
    <source>
        <dbReference type="EMBL" id="MDQ8749372.1"/>
    </source>
</evidence>
<evidence type="ECO:0000256" key="1">
    <source>
        <dbReference type="ARBA" id="ARBA00000085"/>
    </source>
</evidence>
<dbReference type="RefSeq" id="WP_199161538.1">
    <property type="nucleotide sequence ID" value="NZ_JAUCQJ010000003.1"/>
</dbReference>
<dbReference type="InterPro" id="IPR004358">
    <property type="entry name" value="Sig_transdc_His_kin-like_C"/>
</dbReference>
<proteinExistence type="predicted"/>
<dbReference type="GO" id="GO:0004673">
    <property type="term" value="F:protein histidine kinase activity"/>
    <property type="evidence" value="ECO:0007669"/>
    <property type="project" value="UniProtKB-EC"/>
</dbReference>
<evidence type="ECO:0000256" key="9">
    <source>
        <dbReference type="ARBA" id="ARBA00022989"/>
    </source>
</evidence>
<dbReference type="InterPro" id="IPR036097">
    <property type="entry name" value="HisK_dim/P_sf"/>
</dbReference>